<evidence type="ECO:0000313" key="3">
    <source>
        <dbReference type="Proteomes" id="UP001243989"/>
    </source>
</evidence>
<feature type="compositionally biased region" description="Polar residues" evidence="1">
    <location>
        <begin position="1"/>
        <end position="10"/>
    </location>
</feature>
<accession>A0AAJ0A3M7</accession>
<evidence type="ECO:0000256" key="1">
    <source>
        <dbReference type="SAM" id="MobiDB-lite"/>
    </source>
</evidence>
<reference evidence="2" key="1">
    <citation type="submission" date="2021-06" db="EMBL/GenBank/DDBJ databases">
        <title>Comparative genomics, transcriptomics and evolutionary studies reveal genomic signatures of adaptation to plant cell wall in hemibiotrophic fungi.</title>
        <authorList>
            <consortium name="DOE Joint Genome Institute"/>
            <person name="Baroncelli R."/>
            <person name="Diaz J.F."/>
            <person name="Benocci T."/>
            <person name="Peng M."/>
            <person name="Battaglia E."/>
            <person name="Haridas S."/>
            <person name="Andreopoulos W."/>
            <person name="Labutti K."/>
            <person name="Pangilinan J."/>
            <person name="Floch G.L."/>
            <person name="Makela M.R."/>
            <person name="Henrissat B."/>
            <person name="Grigoriev I.V."/>
            <person name="Crouch J.A."/>
            <person name="De Vries R.P."/>
            <person name="Sukno S.A."/>
            <person name="Thon M.R."/>
        </authorList>
    </citation>
    <scope>NUCLEOTIDE SEQUENCE</scope>
    <source>
        <strain evidence="2">CBS 102054</strain>
    </source>
</reference>
<gene>
    <name evidence="2" type="ORF">BDP81DRAFT_11615</name>
</gene>
<keyword evidence="3" id="KW-1185">Reference proteome</keyword>
<dbReference type="AlphaFoldDB" id="A0AAJ0A3M7"/>
<organism evidence="2 3">
    <name type="scientific">Colletotrichum phormii</name>
    <dbReference type="NCBI Taxonomy" id="359342"/>
    <lineage>
        <taxon>Eukaryota</taxon>
        <taxon>Fungi</taxon>
        <taxon>Dikarya</taxon>
        <taxon>Ascomycota</taxon>
        <taxon>Pezizomycotina</taxon>
        <taxon>Sordariomycetes</taxon>
        <taxon>Hypocreomycetidae</taxon>
        <taxon>Glomerellales</taxon>
        <taxon>Glomerellaceae</taxon>
        <taxon>Colletotrichum</taxon>
        <taxon>Colletotrichum acutatum species complex</taxon>
    </lineage>
</organism>
<dbReference type="RefSeq" id="XP_060451916.1">
    <property type="nucleotide sequence ID" value="XM_060581541.1"/>
</dbReference>
<name>A0AAJ0A3M7_9PEZI</name>
<proteinExistence type="predicted"/>
<evidence type="ECO:0000313" key="2">
    <source>
        <dbReference type="EMBL" id="KAK1655872.1"/>
    </source>
</evidence>
<feature type="region of interest" description="Disordered" evidence="1">
    <location>
        <begin position="1"/>
        <end position="23"/>
    </location>
</feature>
<sequence length="164" mass="17903">MGSGIATSATDTDEAFSHGIEGPPLSATRVHTVGVHHGVSPAVGAVRMNLSLDSAHHVDILQHSLLWPVSLLRTLPPGDRFRPHLSLLAGSPYTCPPDSFSRDSFVHISLGGPRHHPMDVPWTQPITPQFLLNQYTEWPTEGTLTYLGIGVIARPIFCSFFFFL</sequence>
<dbReference type="GeneID" id="85466403"/>
<comment type="caution">
    <text evidence="2">The sequence shown here is derived from an EMBL/GenBank/DDBJ whole genome shotgun (WGS) entry which is preliminary data.</text>
</comment>
<protein>
    <submittedName>
        <fullName evidence="2">Uncharacterized protein</fullName>
    </submittedName>
</protein>
<dbReference type="EMBL" id="JAHMHQ010000001">
    <property type="protein sequence ID" value="KAK1655872.1"/>
    <property type="molecule type" value="Genomic_DNA"/>
</dbReference>
<dbReference type="Proteomes" id="UP001243989">
    <property type="component" value="Unassembled WGS sequence"/>
</dbReference>